<evidence type="ECO:0000313" key="3">
    <source>
        <dbReference type="Proteomes" id="UP001295444"/>
    </source>
</evidence>
<feature type="compositionally biased region" description="Acidic residues" evidence="1">
    <location>
        <begin position="158"/>
        <end position="169"/>
    </location>
</feature>
<accession>A0AAD1RW77</accession>
<feature type="region of interest" description="Disordered" evidence="1">
    <location>
        <begin position="81"/>
        <end position="201"/>
    </location>
</feature>
<name>A0AAD1RW77_PELCU</name>
<dbReference type="AlphaFoldDB" id="A0AAD1RW77"/>
<keyword evidence="3" id="KW-1185">Reference proteome</keyword>
<evidence type="ECO:0000256" key="1">
    <source>
        <dbReference type="SAM" id="MobiDB-lite"/>
    </source>
</evidence>
<gene>
    <name evidence="2" type="ORF">PECUL_23A049614</name>
</gene>
<evidence type="ECO:0000313" key="2">
    <source>
        <dbReference type="EMBL" id="CAH2282660.1"/>
    </source>
</evidence>
<dbReference type="Proteomes" id="UP001295444">
    <property type="component" value="Chromosome 04"/>
</dbReference>
<reference evidence="2" key="1">
    <citation type="submission" date="2022-03" db="EMBL/GenBank/DDBJ databases">
        <authorList>
            <person name="Alioto T."/>
            <person name="Alioto T."/>
            <person name="Gomez Garrido J."/>
        </authorList>
    </citation>
    <scope>NUCLEOTIDE SEQUENCE</scope>
</reference>
<feature type="compositionally biased region" description="Basic residues" evidence="1">
    <location>
        <begin position="138"/>
        <end position="152"/>
    </location>
</feature>
<organism evidence="2 3">
    <name type="scientific">Pelobates cultripes</name>
    <name type="common">Western spadefoot toad</name>
    <dbReference type="NCBI Taxonomy" id="61616"/>
    <lineage>
        <taxon>Eukaryota</taxon>
        <taxon>Metazoa</taxon>
        <taxon>Chordata</taxon>
        <taxon>Craniata</taxon>
        <taxon>Vertebrata</taxon>
        <taxon>Euteleostomi</taxon>
        <taxon>Amphibia</taxon>
        <taxon>Batrachia</taxon>
        <taxon>Anura</taxon>
        <taxon>Pelobatoidea</taxon>
        <taxon>Pelobatidae</taxon>
        <taxon>Pelobates</taxon>
    </lineage>
</organism>
<protein>
    <submittedName>
        <fullName evidence="2">Uncharacterized protein</fullName>
    </submittedName>
</protein>
<feature type="compositionally biased region" description="Basic and acidic residues" evidence="1">
    <location>
        <begin position="173"/>
        <end position="192"/>
    </location>
</feature>
<sequence length="201" mass="21690">MQADNMADGATKPRATIPTSTPVGPKIPTVIETAQEQMDSEEFHSLLDAAMAKSVTQAIFTAMGAMSDNLSHSIATAMRSTQLPPNPMANPPETEPVAPSGRKAAKKSRHLDEYASATLQTDRARPVTEPVVGPQPRAPRRAKSVRKWKRAKALIESSDSESEQEEAQSESDNQVRDYDSVTCTDMDRKDGAGDSALVDPQ</sequence>
<dbReference type="EMBL" id="OW240915">
    <property type="protein sequence ID" value="CAH2282660.1"/>
    <property type="molecule type" value="Genomic_DNA"/>
</dbReference>
<proteinExistence type="predicted"/>
<feature type="region of interest" description="Disordered" evidence="1">
    <location>
        <begin position="1"/>
        <end position="27"/>
    </location>
</feature>
<feature type="non-terminal residue" evidence="2">
    <location>
        <position position="201"/>
    </location>
</feature>
<feature type="compositionally biased region" description="Pro residues" evidence="1">
    <location>
        <begin position="84"/>
        <end position="94"/>
    </location>
</feature>